<proteinExistence type="predicted"/>
<organism evidence="1">
    <name type="scientific">uncultured Caudovirales phage</name>
    <dbReference type="NCBI Taxonomy" id="2100421"/>
    <lineage>
        <taxon>Viruses</taxon>
        <taxon>Duplodnaviria</taxon>
        <taxon>Heunggongvirae</taxon>
        <taxon>Uroviricota</taxon>
        <taxon>Caudoviricetes</taxon>
        <taxon>Peduoviridae</taxon>
        <taxon>Maltschvirus</taxon>
        <taxon>Maltschvirus maltsch</taxon>
    </lineage>
</organism>
<name>A0A6J5NI76_9CAUD</name>
<reference evidence="1" key="1">
    <citation type="submission" date="2020-04" db="EMBL/GenBank/DDBJ databases">
        <authorList>
            <person name="Chiriac C."/>
            <person name="Salcher M."/>
            <person name="Ghai R."/>
            <person name="Kavagutti S V."/>
        </authorList>
    </citation>
    <scope>NUCLEOTIDE SEQUENCE</scope>
</reference>
<gene>
    <name evidence="1" type="ORF">UFOVP706_46</name>
</gene>
<dbReference type="EMBL" id="LR796682">
    <property type="protein sequence ID" value="CAB4158989.1"/>
    <property type="molecule type" value="Genomic_DNA"/>
</dbReference>
<protein>
    <submittedName>
        <fullName evidence="1">Uncharacterized protein</fullName>
    </submittedName>
</protein>
<sequence length="217" mass="24021">MKPLASERGFVVAHGGARTLYQTTCSKCGVVGSTSWQQGPKAPADGVVAMLERKGWRLGSKRERDVCPECSKGERKMEVTVVEKSKSVPLPAVSADENRVRRSVNQVLALYFDPERGVYAQGYTDEVVAKETGAAPEFVRKFREEMWGPLRVVEDEAAKLRKQLSSLVGHGRQWMSEVERARFQAVEAQGRAAQAVAVCDAVLKEMKMVVEKHAEVK</sequence>
<accession>A0A6J5NI76</accession>
<evidence type="ECO:0000313" key="1">
    <source>
        <dbReference type="EMBL" id="CAB4158989.1"/>
    </source>
</evidence>